<dbReference type="Gene3D" id="3.40.50.300">
    <property type="entry name" value="P-loop containing nucleotide triphosphate hydrolases"/>
    <property type="match status" value="2"/>
</dbReference>
<keyword evidence="7" id="KW-1185">Reference proteome</keyword>
<feature type="coiled-coil region" evidence="4">
    <location>
        <begin position="184"/>
        <end position="455"/>
    </location>
</feature>
<dbReference type="GO" id="GO:0006302">
    <property type="term" value="P:double-strand break repair"/>
    <property type="evidence" value="ECO:0007669"/>
    <property type="project" value="InterPro"/>
</dbReference>
<dbReference type="SUPFAM" id="SSF52540">
    <property type="entry name" value="P-loop containing nucleoside triphosphate hydrolases"/>
    <property type="match status" value="2"/>
</dbReference>
<dbReference type="Pfam" id="PF13476">
    <property type="entry name" value="AAA_23"/>
    <property type="match status" value="1"/>
</dbReference>
<accession>A0A4R6C1Y7</accession>
<feature type="coiled-coil region" evidence="4">
    <location>
        <begin position="701"/>
        <end position="728"/>
    </location>
</feature>
<comment type="subunit">
    <text evidence="2">Heterodimer of SbcC and SbcD.</text>
</comment>
<evidence type="ECO:0000259" key="5">
    <source>
        <dbReference type="Pfam" id="PF13476"/>
    </source>
</evidence>
<evidence type="ECO:0000256" key="4">
    <source>
        <dbReference type="SAM" id="Coils"/>
    </source>
</evidence>
<comment type="similarity">
    <text evidence="1">Belongs to the SMC family. SbcC subfamily.</text>
</comment>
<evidence type="ECO:0000313" key="7">
    <source>
        <dbReference type="Proteomes" id="UP000294843"/>
    </source>
</evidence>
<reference evidence="6 7" key="1">
    <citation type="submission" date="2019-01" db="EMBL/GenBank/DDBJ databases">
        <title>Draft genome sequences of the type strains of six Macrococcus species.</title>
        <authorList>
            <person name="Mazhar S."/>
            <person name="Altermann E."/>
            <person name="Hill C."/>
            <person name="Mcauliffe O."/>
        </authorList>
    </citation>
    <scope>NUCLEOTIDE SEQUENCE [LARGE SCALE GENOMIC DNA]</scope>
    <source>
        <strain evidence="6 7">ATCC 51825</strain>
    </source>
</reference>
<keyword evidence="4" id="KW-0175">Coiled coil</keyword>
<dbReference type="EMBL" id="SCWF01000001">
    <property type="protein sequence ID" value="TDM15364.1"/>
    <property type="molecule type" value="Genomic_DNA"/>
</dbReference>
<dbReference type="AlphaFoldDB" id="A0A4R6C1Y7"/>
<dbReference type="PANTHER" id="PTHR32114">
    <property type="entry name" value="ABC TRANSPORTER ABCH.3"/>
    <property type="match status" value="1"/>
</dbReference>
<gene>
    <name evidence="6" type="ORF">ERX55_00195</name>
</gene>
<dbReference type="Proteomes" id="UP000294843">
    <property type="component" value="Unassembled WGS sequence"/>
</dbReference>
<dbReference type="PANTHER" id="PTHR32114:SF2">
    <property type="entry name" value="ABC TRANSPORTER ABCH.3"/>
    <property type="match status" value="1"/>
</dbReference>
<feature type="domain" description="Rad50/SbcC-type AAA" evidence="5">
    <location>
        <begin position="6"/>
        <end position="243"/>
    </location>
</feature>
<dbReference type="InterPro" id="IPR027417">
    <property type="entry name" value="P-loop_NTPase"/>
</dbReference>
<comment type="caution">
    <text evidence="6">The sequence shown here is derived from an EMBL/GenBank/DDBJ whole genome shotgun (WGS) entry which is preliminary data.</text>
</comment>
<feature type="coiled-coil region" evidence="4">
    <location>
        <begin position="636"/>
        <end position="670"/>
    </location>
</feature>
<protein>
    <recommendedName>
        <fullName evidence="3">Nuclease SbcCD subunit C</fullName>
    </recommendedName>
</protein>
<proteinExistence type="inferred from homology"/>
<name>A0A4R6C1Y7_9STAP</name>
<dbReference type="InterPro" id="IPR038729">
    <property type="entry name" value="Rad50/SbcC_AAA"/>
</dbReference>
<organism evidence="6 7">
    <name type="scientific">Macrococcus bovicus</name>
    <dbReference type="NCBI Taxonomy" id="69968"/>
    <lineage>
        <taxon>Bacteria</taxon>
        <taxon>Bacillati</taxon>
        <taxon>Bacillota</taxon>
        <taxon>Bacilli</taxon>
        <taxon>Bacillales</taxon>
        <taxon>Staphylococcaceae</taxon>
        <taxon>Macrococcus</taxon>
    </lineage>
</organism>
<evidence type="ECO:0000256" key="1">
    <source>
        <dbReference type="ARBA" id="ARBA00006930"/>
    </source>
</evidence>
<evidence type="ECO:0000256" key="2">
    <source>
        <dbReference type="ARBA" id="ARBA00011322"/>
    </source>
</evidence>
<dbReference type="Pfam" id="PF13558">
    <property type="entry name" value="SbcC_Walker_B"/>
    <property type="match status" value="1"/>
</dbReference>
<evidence type="ECO:0000313" key="6">
    <source>
        <dbReference type="EMBL" id="TDM15364.1"/>
    </source>
</evidence>
<dbReference type="GO" id="GO:0016887">
    <property type="term" value="F:ATP hydrolysis activity"/>
    <property type="evidence" value="ECO:0007669"/>
    <property type="project" value="InterPro"/>
</dbReference>
<dbReference type="OrthoDB" id="9795626at2"/>
<evidence type="ECO:0000256" key="3">
    <source>
        <dbReference type="ARBA" id="ARBA00013368"/>
    </source>
</evidence>
<feature type="coiled-coil region" evidence="4">
    <location>
        <begin position="765"/>
        <end position="792"/>
    </location>
</feature>
<sequence length="966" mass="111553">MMKPIKLELKNFGPFINETVHFDELKEEQLFLISGRTGSGKTILFDAMTYALYGEASTKDRDKNALRSQFADDKDIASVTFTFKINDAIYVAERQLPYRKPGNKTMTDTKFQLHDITANKKLLAAKPAEGRQAVHDIMKVDVNQFRQILILPQGEFKRFLLSSSKEKQPVLRTLFGTVRFKLLEDQLTAETKALEARVHSLEERLYILLEQIKSETKSEGTVRQQFLSYQEEVQRQQQALEAVQADWKEKSELLSAERRTLEEAAQVNDWLQQLKATEEQQRDLIAKQGYIQEVRDKVSQLKVLDYLKEKKEALAKLQDRRAAWDAKQKALTADKISEENLLASLKESQAQLEQDKSSADEKRRFRDHHRHYIVEEEWQELESRIALIDEEIQAHRQKLENIRPVDTGALLNELTTVMEEREALSQQIQDKQLMISQLEREKSDYDKQNEQAMAKETYEKELNELNLIQTEPLIAAIAQMREHLHSGEECPVCLQQVSEVPPLPDPEALAAYRKIEHRKIRLESLIEPLQAYSFHETAELTARIESLQTELSALTLAKDQCDMRYQASAARYQEDLKNEQTYQSHLQRDEKLQHELLTQTQLYDQFRSRTGSLNYRQFEETWHRYDQAIQDYETTEAELNSQVHDKEHDIARLENEVSHLTALLADSETEYEALTLKLKSDLEKNKLTEEALALNVDMSLLDTLQAEIEEYQSAVQAVQFKLDELNGQIAGRTFTDIRPMEEAVRNLEDTVTMLQAEKHTRLIRVKDNEKLLQQIEAGLKEYEAKVLKQQDTLELSRLLSGKNPHNLTLENYVLTYYLEQTLLLANVRLNDMTHHRYQFRRKKEKSLGYSGLDIEIFDRYSNQVRDITTLSGGETFLASLALALGLSDYVTQLSGGISLESVFIDEGFGTLDNETLETAIESLIELERSGKMVGLISHVEMLKSRIPAILHVESSGYISTTRFAVK</sequence>